<dbReference type="PANTHER" id="PTHR39611:SF2">
    <property type="entry name" value="HYDROXYPROLINE-RICH GLYCOPROTEIN DZ-HRGP"/>
    <property type="match status" value="1"/>
</dbReference>
<dbReference type="InterPro" id="IPR055936">
    <property type="entry name" value="DUF7514"/>
</dbReference>
<dbReference type="OrthoDB" id="5420895at2759"/>
<gene>
    <name evidence="3" type="ORF">ACRE_043690</name>
</gene>
<evidence type="ECO:0000256" key="1">
    <source>
        <dbReference type="SAM" id="MobiDB-lite"/>
    </source>
</evidence>
<dbReference type="Pfam" id="PF24355">
    <property type="entry name" value="DUF7514"/>
    <property type="match status" value="2"/>
</dbReference>
<evidence type="ECO:0000313" key="4">
    <source>
        <dbReference type="Proteomes" id="UP000029964"/>
    </source>
</evidence>
<comment type="caution">
    <text evidence="3">The sequence shown here is derived from an EMBL/GenBank/DDBJ whole genome shotgun (WGS) entry which is preliminary data.</text>
</comment>
<feature type="compositionally biased region" description="Low complexity" evidence="1">
    <location>
        <begin position="396"/>
        <end position="405"/>
    </location>
</feature>
<feature type="compositionally biased region" description="Basic and acidic residues" evidence="1">
    <location>
        <begin position="473"/>
        <end position="500"/>
    </location>
</feature>
<feature type="compositionally biased region" description="Basic and acidic residues" evidence="1">
    <location>
        <begin position="382"/>
        <end position="393"/>
    </location>
</feature>
<feature type="domain" description="DUF7514" evidence="2">
    <location>
        <begin position="31"/>
        <end position="84"/>
    </location>
</feature>
<feature type="domain" description="DUF7514" evidence="2">
    <location>
        <begin position="86"/>
        <end position="171"/>
    </location>
</feature>
<protein>
    <recommendedName>
        <fullName evidence="2">DUF7514 domain-containing protein</fullName>
    </recommendedName>
</protein>
<feature type="compositionally biased region" description="Basic and acidic residues" evidence="1">
    <location>
        <begin position="545"/>
        <end position="567"/>
    </location>
</feature>
<dbReference type="HOGENOM" id="CLU_019694_0_0_1"/>
<reference evidence="4" key="1">
    <citation type="journal article" date="2014" name="Genome Announc.">
        <title>Genome sequence and annotation of Acremonium chrysogenum, producer of the beta-lactam antibiotic cephalosporin C.</title>
        <authorList>
            <person name="Terfehr D."/>
            <person name="Dahlmann T.A."/>
            <person name="Specht T."/>
            <person name="Zadra I."/>
            <person name="Kuernsteiner H."/>
            <person name="Kueck U."/>
        </authorList>
    </citation>
    <scope>NUCLEOTIDE SEQUENCE [LARGE SCALE GENOMIC DNA]</scope>
    <source>
        <strain evidence="4">ATCC 11550 / CBS 779.69 / DSM 880 / IAM 14645 / JCM 23072 / IMI 49137</strain>
    </source>
</reference>
<evidence type="ECO:0000313" key="3">
    <source>
        <dbReference type="EMBL" id="KFH44877.1"/>
    </source>
</evidence>
<feature type="region of interest" description="Disordered" evidence="1">
    <location>
        <begin position="545"/>
        <end position="586"/>
    </location>
</feature>
<feature type="compositionally biased region" description="Polar residues" evidence="1">
    <location>
        <begin position="259"/>
        <end position="269"/>
    </location>
</feature>
<sequence length="586" mass="66544">MATSAATGSTSQPPPKGASSAGSKPSSIKYQYMFETDRSPTKQLDAILRAIARHITCEIGDKAECKLTPKKLAAFYKAVGGDYDCCQHSLEPTDNDFAPPSIPALTPRGFSRWEALEILLGPEEHVPFLQYTVKHWKLKHPDTGEDFPPELPRDVFPLVADPDVDRWHKTCADKLWEEAEAKDQPPPKEEESQPTNTNPGPEPAEPKYAYVPPGGPFQSSTRQHPRPEARPDIRPEVRSDGRPVRSRPVSYVHVAGRPQGSNHNAQRATARSPEREYREPPLDDRGRRRSFPDYPPESVDREPPPHSYSAPYLDPNPKRPAPQGRRHSRSRNYSPDSSDDEPDTPPVRRSNHRSPPPRGSRRFAPPTAPQPPPAVNNGARPHRADLRDSDLKRRSGSSPLGSLRSKVSDKVSGLFGSGRPERPRTDSSRQSSYVDSPRTRRSPQRAPPPRAAPMPASVESDSDDLSDPDTSEDEIRRRRRMREDRERSYYRGRVRDYELDRELDDDVDLGSRRNRHYLRRPDTYRRTSSHADIDRRREQAAVFDLRERDRARDDRRRFERRSPEDRGSPAPLTGVTGRRYPEGLYT</sequence>
<accession>A0A086T695</accession>
<keyword evidence="4" id="KW-1185">Reference proteome</keyword>
<feature type="region of interest" description="Disordered" evidence="1">
    <location>
        <begin position="178"/>
        <end position="514"/>
    </location>
</feature>
<feature type="compositionally biased region" description="Basic and acidic residues" evidence="1">
    <location>
        <begin position="225"/>
        <end position="243"/>
    </location>
</feature>
<feature type="region of interest" description="Disordered" evidence="1">
    <location>
        <begin position="1"/>
        <end position="25"/>
    </location>
</feature>
<evidence type="ECO:0000259" key="2">
    <source>
        <dbReference type="Pfam" id="PF24355"/>
    </source>
</evidence>
<dbReference type="EMBL" id="JPKY01000041">
    <property type="protein sequence ID" value="KFH44877.1"/>
    <property type="molecule type" value="Genomic_DNA"/>
</dbReference>
<feature type="compositionally biased region" description="Basic and acidic residues" evidence="1">
    <location>
        <begin position="178"/>
        <end position="191"/>
    </location>
</feature>
<proteinExistence type="predicted"/>
<dbReference type="PANTHER" id="PTHR39611">
    <property type="entry name" value="HYDROXYPROLINE-RICH GLYCOPROTEIN DZ-HRGP-RELATED"/>
    <property type="match status" value="1"/>
</dbReference>
<feature type="compositionally biased region" description="Polar residues" evidence="1">
    <location>
        <begin position="1"/>
        <end position="11"/>
    </location>
</feature>
<organism evidence="3 4">
    <name type="scientific">Hapsidospora chrysogenum (strain ATCC 11550 / CBS 779.69 / DSM 880 / IAM 14645 / JCM 23072 / IMI 49137)</name>
    <name type="common">Acremonium chrysogenum</name>
    <dbReference type="NCBI Taxonomy" id="857340"/>
    <lineage>
        <taxon>Eukaryota</taxon>
        <taxon>Fungi</taxon>
        <taxon>Dikarya</taxon>
        <taxon>Ascomycota</taxon>
        <taxon>Pezizomycotina</taxon>
        <taxon>Sordariomycetes</taxon>
        <taxon>Hypocreomycetidae</taxon>
        <taxon>Hypocreales</taxon>
        <taxon>Bionectriaceae</taxon>
        <taxon>Hapsidospora</taxon>
    </lineage>
</organism>
<feature type="compositionally biased region" description="Acidic residues" evidence="1">
    <location>
        <begin position="460"/>
        <end position="472"/>
    </location>
</feature>
<dbReference type="AlphaFoldDB" id="A0A086T695"/>
<dbReference type="Proteomes" id="UP000029964">
    <property type="component" value="Unassembled WGS sequence"/>
</dbReference>
<name>A0A086T695_HAPC1</name>
<feature type="compositionally biased region" description="Basic and acidic residues" evidence="1">
    <location>
        <begin position="272"/>
        <end position="286"/>
    </location>
</feature>